<feature type="region of interest" description="Disordered" evidence="1">
    <location>
        <begin position="1"/>
        <end position="183"/>
    </location>
</feature>
<sequence length="413" mass="46829">MASKSNESFPRPSEAVQRPVPKKRTSLERKKIALQATVRQPQRSSSPPLPSFPDTSSEISRTINSSASSGSYTISPEAPSPLREYPGQGIGRGRSYAKESRTPQFEAQGPRKKLIYQPEPTPEPTPLPYRPGERPKRLLIPDRRFLQFDDESTPGEEGESRKTPRYAYTDESRYKQFNTGRMKPPCFQMRESMFLSDSSTPGVDSFQFDPREDSPIYQNVPPGHTRLQSAFSSDSSYTSSPDFDSTGYRTQSPVTQTRYGNRHNGVLPTRHRADSRPYYSESDESNASVPYMSTIDSKRGQPSPDRQNSNVFVLTAGTFGNFLQLQNKAAVLFYNSDTNELEVVEDMVRQFMTQNPIQERQVYASVDCANESQLCARERATDTPFFRMYSKGLMLRDAKDFPTLTQRATARYR</sequence>
<dbReference type="SUPFAM" id="SSF52833">
    <property type="entry name" value="Thioredoxin-like"/>
    <property type="match status" value="1"/>
</dbReference>
<reference evidence="2" key="1">
    <citation type="submission" date="2021-04" db="EMBL/GenBank/DDBJ databases">
        <authorList>
            <consortium name="Molecular Ecology Group"/>
        </authorList>
    </citation>
    <scope>NUCLEOTIDE SEQUENCE</scope>
</reference>
<dbReference type="AlphaFoldDB" id="A0A8S3YXF9"/>
<dbReference type="EMBL" id="CAJHNH020000880">
    <property type="protein sequence ID" value="CAG5120345.1"/>
    <property type="molecule type" value="Genomic_DNA"/>
</dbReference>
<gene>
    <name evidence="2" type="ORF">CUNI_LOCUS5903</name>
</gene>
<evidence type="ECO:0000313" key="3">
    <source>
        <dbReference type="Proteomes" id="UP000678393"/>
    </source>
</evidence>
<protein>
    <submittedName>
        <fullName evidence="2">Uncharacterized protein</fullName>
    </submittedName>
</protein>
<comment type="caution">
    <text evidence="2">The sequence shown here is derived from an EMBL/GenBank/DDBJ whole genome shotgun (WGS) entry which is preliminary data.</text>
</comment>
<feature type="compositionally biased region" description="Polar residues" evidence="1">
    <location>
        <begin position="247"/>
        <end position="259"/>
    </location>
</feature>
<accession>A0A8S3YXF9</accession>
<feature type="region of interest" description="Disordered" evidence="1">
    <location>
        <begin position="196"/>
        <end position="309"/>
    </location>
</feature>
<keyword evidence="3" id="KW-1185">Reference proteome</keyword>
<evidence type="ECO:0000313" key="2">
    <source>
        <dbReference type="EMBL" id="CAG5120345.1"/>
    </source>
</evidence>
<feature type="compositionally biased region" description="Low complexity" evidence="1">
    <location>
        <begin position="229"/>
        <end position="246"/>
    </location>
</feature>
<evidence type="ECO:0000256" key="1">
    <source>
        <dbReference type="SAM" id="MobiDB-lite"/>
    </source>
</evidence>
<feature type="compositionally biased region" description="Polar residues" evidence="1">
    <location>
        <begin position="58"/>
        <end position="74"/>
    </location>
</feature>
<organism evidence="2 3">
    <name type="scientific">Candidula unifasciata</name>
    <dbReference type="NCBI Taxonomy" id="100452"/>
    <lineage>
        <taxon>Eukaryota</taxon>
        <taxon>Metazoa</taxon>
        <taxon>Spiralia</taxon>
        <taxon>Lophotrochozoa</taxon>
        <taxon>Mollusca</taxon>
        <taxon>Gastropoda</taxon>
        <taxon>Heterobranchia</taxon>
        <taxon>Euthyneura</taxon>
        <taxon>Panpulmonata</taxon>
        <taxon>Eupulmonata</taxon>
        <taxon>Stylommatophora</taxon>
        <taxon>Helicina</taxon>
        <taxon>Helicoidea</taxon>
        <taxon>Geomitridae</taxon>
        <taxon>Candidula</taxon>
    </lineage>
</organism>
<dbReference type="InterPro" id="IPR036249">
    <property type="entry name" value="Thioredoxin-like_sf"/>
</dbReference>
<proteinExistence type="predicted"/>
<dbReference type="Proteomes" id="UP000678393">
    <property type="component" value="Unassembled WGS sequence"/>
</dbReference>
<feature type="compositionally biased region" description="Basic and acidic residues" evidence="1">
    <location>
        <begin position="131"/>
        <end position="147"/>
    </location>
</feature>
<feature type="compositionally biased region" description="Acidic residues" evidence="1">
    <location>
        <begin position="148"/>
        <end position="157"/>
    </location>
</feature>
<feature type="compositionally biased region" description="Low complexity" evidence="1">
    <location>
        <begin position="41"/>
        <end position="57"/>
    </location>
</feature>
<name>A0A8S3YXF9_9EUPU</name>
<feature type="compositionally biased region" description="Pro residues" evidence="1">
    <location>
        <begin position="119"/>
        <end position="129"/>
    </location>
</feature>
<feature type="compositionally biased region" description="Basic and acidic residues" evidence="1">
    <location>
        <begin position="158"/>
        <end position="174"/>
    </location>
</feature>